<dbReference type="Proteomes" id="UP000036403">
    <property type="component" value="Unassembled WGS sequence"/>
</dbReference>
<accession>A0A0J7KXN7</accession>
<keyword evidence="3" id="KW-1185">Reference proteome</keyword>
<reference evidence="2 3" key="1">
    <citation type="submission" date="2015-04" db="EMBL/GenBank/DDBJ databases">
        <title>Lasius niger genome sequencing.</title>
        <authorList>
            <person name="Konorov E.A."/>
            <person name="Nikitin M.A."/>
            <person name="Kirill M.V."/>
            <person name="Chang P."/>
        </authorList>
    </citation>
    <scope>NUCLEOTIDE SEQUENCE [LARGE SCALE GENOMIC DNA]</scope>
    <source>
        <tissue evidence="2">Whole</tissue>
    </source>
</reference>
<evidence type="ECO:0000313" key="2">
    <source>
        <dbReference type="EMBL" id="KMQ95049.1"/>
    </source>
</evidence>
<dbReference type="OrthoDB" id="10070662at2759"/>
<dbReference type="Gene3D" id="2.20.200.10">
    <property type="entry name" value="Outer membrane efflux proteins (OEP)"/>
    <property type="match status" value="1"/>
</dbReference>
<name>A0A0J7KXN7_LASNI</name>
<dbReference type="GO" id="GO:0016020">
    <property type="term" value="C:membrane"/>
    <property type="evidence" value="ECO:0007669"/>
    <property type="project" value="InterPro"/>
</dbReference>
<dbReference type="Gene3D" id="1.20.1600.10">
    <property type="entry name" value="Outer membrane efflux proteins (OEP)"/>
    <property type="match status" value="1"/>
</dbReference>
<dbReference type="AlphaFoldDB" id="A0A0J7KXN7"/>
<dbReference type="InterPro" id="IPR010131">
    <property type="entry name" value="MdtP/NodT-like"/>
</dbReference>
<dbReference type="NCBIfam" id="TIGR01845">
    <property type="entry name" value="outer_NodT"/>
    <property type="match status" value="1"/>
</dbReference>
<protein>
    <submittedName>
        <fullName evidence="2">Outer membrane channel protein</fullName>
    </submittedName>
</protein>
<dbReference type="PANTHER" id="PTHR30203:SF25">
    <property type="entry name" value="OUTER MEMBRANE PROTEIN-RELATED"/>
    <property type="match status" value="1"/>
</dbReference>
<sequence length="625" mass="68309">MVMLGGCTFIGPHYKQPVPYTPPKYHSDNNGGKSPAPFSQIVEKPGNPNWWEEFNDPELTSLEVRISTMHLPLLQMAANISASRSQMMLAGAERFPMLGVQGSYRATQPSSEALGQYVDQLGKTTFPAGGSQSIVGPNGKIINVPNTQIAQGYETFGKNARIPLLNMWSYGIDATYEFDFWGRLARQYKAAAAEASAIQWRQRTILIAAQADMAQYYLKLRGDQLALAVLKKNYDTLQMMINLAEDRQKGGLASESEIDELKANAHTVTQHQHDLAMRTNKMQNAIALLLGLPPHALDAELGFHPAIPSLPAEVPVGIPSELCHRRPDIGEAEDMLRASIEETGMAEADFYPKVTIDASFGMSSLSFSKLASWGASTWSIGPSIQIPIFQGGRLYGQLQLKKAQQRAAAINYRSVVMKAWQEVDDALKGYRETQFQTSAALASAEEKGKKRDLAVNAYANGLITYLDALKAQADAENNELQAVNTLDNLAEGISKLFNALGGGWEEILPNKGGKKEMLGAMRVQGASMTVAGMTDNSHHKIRLYKGGKRVPPPWFKPPSPEETDRLERQGSELGTRLGLYPAVPPTGEPPKPNPRQEEISIKKSISESGGDIPDPAKCLDGKCDK</sequence>
<evidence type="ECO:0000313" key="3">
    <source>
        <dbReference type="Proteomes" id="UP000036403"/>
    </source>
</evidence>
<comment type="caution">
    <text evidence="2">The sequence shown here is derived from an EMBL/GenBank/DDBJ whole genome shotgun (WGS) entry which is preliminary data.</text>
</comment>
<dbReference type="Pfam" id="PF02321">
    <property type="entry name" value="OEP"/>
    <property type="match status" value="2"/>
</dbReference>
<proteinExistence type="predicted"/>
<feature type="compositionally biased region" description="Basic and acidic residues" evidence="1">
    <location>
        <begin position="594"/>
        <end position="605"/>
    </location>
</feature>
<dbReference type="InterPro" id="IPR003423">
    <property type="entry name" value="OMP_efflux"/>
</dbReference>
<feature type="region of interest" description="Disordered" evidence="1">
    <location>
        <begin position="546"/>
        <end position="625"/>
    </location>
</feature>
<dbReference type="PaxDb" id="67767-A0A0J7KXN7"/>
<organism evidence="2 3">
    <name type="scientific">Lasius niger</name>
    <name type="common">Black garden ant</name>
    <dbReference type="NCBI Taxonomy" id="67767"/>
    <lineage>
        <taxon>Eukaryota</taxon>
        <taxon>Metazoa</taxon>
        <taxon>Ecdysozoa</taxon>
        <taxon>Arthropoda</taxon>
        <taxon>Hexapoda</taxon>
        <taxon>Insecta</taxon>
        <taxon>Pterygota</taxon>
        <taxon>Neoptera</taxon>
        <taxon>Endopterygota</taxon>
        <taxon>Hymenoptera</taxon>
        <taxon>Apocrita</taxon>
        <taxon>Aculeata</taxon>
        <taxon>Formicoidea</taxon>
        <taxon>Formicidae</taxon>
        <taxon>Formicinae</taxon>
        <taxon>Lasius</taxon>
        <taxon>Lasius</taxon>
    </lineage>
</organism>
<dbReference type="SUPFAM" id="SSF56954">
    <property type="entry name" value="Outer membrane efflux proteins (OEP)"/>
    <property type="match status" value="1"/>
</dbReference>
<gene>
    <name evidence="2" type="ORF">RF55_4753</name>
</gene>
<evidence type="ECO:0000256" key="1">
    <source>
        <dbReference type="SAM" id="MobiDB-lite"/>
    </source>
</evidence>
<feature type="compositionally biased region" description="Pro residues" evidence="1">
    <location>
        <begin position="550"/>
        <end position="560"/>
    </location>
</feature>
<feature type="compositionally biased region" description="Pro residues" evidence="1">
    <location>
        <begin position="582"/>
        <end position="593"/>
    </location>
</feature>
<dbReference type="STRING" id="67767.A0A0J7KXN7"/>
<dbReference type="PANTHER" id="PTHR30203">
    <property type="entry name" value="OUTER MEMBRANE CATION EFFLUX PROTEIN"/>
    <property type="match status" value="1"/>
</dbReference>
<dbReference type="EMBL" id="LBMM01002261">
    <property type="protein sequence ID" value="KMQ95049.1"/>
    <property type="molecule type" value="Genomic_DNA"/>
</dbReference>
<dbReference type="GO" id="GO:0015562">
    <property type="term" value="F:efflux transmembrane transporter activity"/>
    <property type="evidence" value="ECO:0007669"/>
    <property type="project" value="InterPro"/>
</dbReference>